<reference evidence="1 2" key="1">
    <citation type="submission" date="2020-04" db="EMBL/GenBank/DDBJ databases">
        <title>Perkinsus chesapeaki whole genome sequence.</title>
        <authorList>
            <person name="Bogema D.R."/>
        </authorList>
    </citation>
    <scope>NUCLEOTIDE SEQUENCE [LARGE SCALE GENOMIC DNA]</scope>
    <source>
        <strain evidence="1">ATCC PRA-425</strain>
    </source>
</reference>
<comment type="caution">
    <text evidence="1">The sequence shown here is derived from an EMBL/GenBank/DDBJ whole genome shotgun (WGS) entry which is preliminary data.</text>
</comment>
<keyword evidence="2" id="KW-1185">Reference proteome</keyword>
<evidence type="ECO:0000313" key="2">
    <source>
        <dbReference type="Proteomes" id="UP000591131"/>
    </source>
</evidence>
<evidence type="ECO:0008006" key="3">
    <source>
        <dbReference type="Google" id="ProtNLM"/>
    </source>
</evidence>
<proteinExistence type="predicted"/>
<sequence>MQTNTVPLPTPPEVLRMYERAERLKCSKITRELRRTEQERMTRTDKEALRSNTEWRKRDHLKELKLRRRVIEQNRLLVMETLQRAERIWNRRVLGKCFAYFTDTLEERRFRELKAERWYLTVVRLKSIKAFTLWLESCRKLRLKAAELYQEKLARRALIWMRIGSAQSREGRIKCYTAKIQQGRCIRLLRVWSSVAAESLKEKYTKSDDIANRTVKRKVFSAWIMLPSIEGFEREVDTRKAELWNKVHRMMGYQAHQPANYDLVS</sequence>
<gene>
    <name evidence="1" type="ORF">FOL47_010086</name>
</gene>
<name>A0A7J6L4X0_PERCH</name>
<dbReference type="EMBL" id="JAAPAO010000751">
    <property type="protein sequence ID" value="KAF4654232.1"/>
    <property type="molecule type" value="Genomic_DNA"/>
</dbReference>
<accession>A0A7J6L4X0</accession>
<protein>
    <recommendedName>
        <fullName evidence="3">Sfi1 spindle body domain-containing protein</fullName>
    </recommendedName>
</protein>
<organism evidence="1 2">
    <name type="scientific">Perkinsus chesapeaki</name>
    <name type="common">Clam parasite</name>
    <name type="synonym">Perkinsus andrewsi</name>
    <dbReference type="NCBI Taxonomy" id="330153"/>
    <lineage>
        <taxon>Eukaryota</taxon>
        <taxon>Sar</taxon>
        <taxon>Alveolata</taxon>
        <taxon>Perkinsozoa</taxon>
        <taxon>Perkinsea</taxon>
        <taxon>Perkinsida</taxon>
        <taxon>Perkinsidae</taxon>
        <taxon>Perkinsus</taxon>
    </lineage>
</organism>
<evidence type="ECO:0000313" key="1">
    <source>
        <dbReference type="EMBL" id="KAF4654232.1"/>
    </source>
</evidence>
<dbReference type="OrthoDB" id="10375325at2759"/>
<dbReference type="Proteomes" id="UP000591131">
    <property type="component" value="Unassembled WGS sequence"/>
</dbReference>
<dbReference type="AlphaFoldDB" id="A0A7J6L4X0"/>